<protein>
    <recommendedName>
        <fullName evidence="3">General stress protein</fullName>
    </recommendedName>
</protein>
<keyword evidence="2" id="KW-1185">Reference proteome</keyword>
<dbReference type="RefSeq" id="WP_013172207.1">
    <property type="nucleotide sequence ID" value="NC_014219.1"/>
</dbReference>
<dbReference type="HOGENOM" id="CLU_153787_1_0_9"/>
<sequence>MRVSVDKITTWDELDAKKATGRPLFIFKNSTTCPVSREAFSEVKGFVQGYDGEAPVVYLNVQEARELSNRIAEEYGVKHESPQLLLIDDTEVKWHASHWKITEKAISRALSDQT</sequence>
<dbReference type="eggNOG" id="COG3118">
    <property type="taxonomic scope" value="Bacteria"/>
</dbReference>
<evidence type="ECO:0008006" key="3">
    <source>
        <dbReference type="Google" id="ProtNLM"/>
    </source>
</evidence>
<dbReference type="Pfam" id="PF11009">
    <property type="entry name" value="BrxC"/>
    <property type="match status" value="1"/>
</dbReference>
<dbReference type="InterPro" id="IPR022551">
    <property type="entry name" value="BrxC"/>
</dbReference>
<reference evidence="1" key="1">
    <citation type="submission" date="2009-10" db="EMBL/GenBank/DDBJ databases">
        <title>Complete sequence of Bacillus selenitireducens MLS10.</title>
        <authorList>
            <consortium name="US DOE Joint Genome Institute"/>
            <person name="Lucas S."/>
            <person name="Copeland A."/>
            <person name="Lapidus A."/>
            <person name="Glavina del Rio T."/>
            <person name="Dalin E."/>
            <person name="Tice H."/>
            <person name="Bruce D."/>
            <person name="Goodwin L."/>
            <person name="Pitluck S."/>
            <person name="Sims D."/>
            <person name="Brettin T."/>
            <person name="Detter J.C."/>
            <person name="Han C."/>
            <person name="Larimer F."/>
            <person name="Land M."/>
            <person name="Hauser L."/>
            <person name="Kyrpides N."/>
            <person name="Ovchinnikova G."/>
            <person name="Stolz J."/>
        </authorList>
    </citation>
    <scope>NUCLEOTIDE SEQUENCE [LARGE SCALE GENOMIC DNA]</scope>
    <source>
        <strain evidence="1">MLS10</strain>
    </source>
</reference>
<accession>D6XSJ7</accession>
<dbReference type="InterPro" id="IPR036249">
    <property type="entry name" value="Thioredoxin-like_sf"/>
</dbReference>
<dbReference type="Proteomes" id="UP000000271">
    <property type="component" value="Chromosome"/>
</dbReference>
<dbReference type="OrthoDB" id="677051at2"/>
<dbReference type="EMBL" id="CP001791">
    <property type="protein sequence ID" value="ADH98783.1"/>
    <property type="molecule type" value="Genomic_DNA"/>
</dbReference>
<gene>
    <name evidence="1" type="ordered locus">Bsel_1271</name>
</gene>
<dbReference type="NCBIfam" id="TIGR04019">
    <property type="entry name" value="B_thiol_YtxJ"/>
    <property type="match status" value="1"/>
</dbReference>
<dbReference type="STRING" id="439292.Bsel_1271"/>
<dbReference type="SUPFAM" id="SSF52833">
    <property type="entry name" value="Thioredoxin-like"/>
    <property type="match status" value="1"/>
</dbReference>
<proteinExistence type="predicted"/>
<dbReference type="AlphaFoldDB" id="D6XSJ7"/>
<organism evidence="1 2">
    <name type="scientific">Bacillus selenitireducens (strain ATCC 700615 / DSM 15326 / MLS10)</name>
    <dbReference type="NCBI Taxonomy" id="439292"/>
    <lineage>
        <taxon>Bacteria</taxon>
        <taxon>Bacillati</taxon>
        <taxon>Bacillota</taxon>
        <taxon>Bacilli</taxon>
        <taxon>Bacillales</taxon>
        <taxon>Bacillaceae</taxon>
        <taxon>Salisediminibacterium</taxon>
    </lineage>
</organism>
<dbReference type="Gene3D" id="3.40.30.10">
    <property type="entry name" value="Glutaredoxin"/>
    <property type="match status" value="1"/>
</dbReference>
<dbReference type="KEGG" id="bse:Bsel_1271"/>
<name>D6XSJ7_BACIE</name>
<evidence type="ECO:0000313" key="1">
    <source>
        <dbReference type="EMBL" id="ADH98783.1"/>
    </source>
</evidence>
<evidence type="ECO:0000313" key="2">
    <source>
        <dbReference type="Proteomes" id="UP000000271"/>
    </source>
</evidence>